<dbReference type="EMBL" id="KI925463">
    <property type="protein sequence ID" value="ETW77060.1"/>
    <property type="molecule type" value="Genomic_DNA"/>
</dbReference>
<dbReference type="HOGENOM" id="CLU_2133829_0_0_1"/>
<dbReference type="AlphaFoldDB" id="W4JVF4"/>
<dbReference type="RefSeq" id="XP_009550610.1">
    <property type="nucleotide sequence ID" value="XM_009552315.1"/>
</dbReference>
<dbReference type="KEGG" id="hir:HETIRDRAFT_118627"/>
<proteinExistence type="predicted"/>
<evidence type="ECO:0000313" key="1">
    <source>
        <dbReference type="EMBL" id="ETW77060.1"/>
    </source>
</evidence>
<accession>W4JVF4</accession>
<name>W4JVF4_HETIT</name>
<dbReference type="GeneID" id="20666600"/>
<reference evidence="1 2" key="1">
    <citation type="journal article" date="2012" name="New Phytol.">
        <title>Insight into trade-off between wood decay and parasitism from the genome of a fungal forest pathogen.</title>
        <authorList>
            <person name="Olson A."/>
            <person name="Aerts A."/>
            <person name="Asiegbu F."/>
            <person name="Belbahri L."/>
            <person name="Bouzid O."/>
            <person name="Broberg A."/>
            <person name="Canback B."/>
            <person name="Coutinho P.M."/>
            <person name="Cullen D."/>
            <person name="Dalman K."/>
            <person name="Deflorio G."/>
            <person name="van Diepen L.T."/>
            <person name="Dunand C."/>
            <person name="Duplessis S."/>
            <person name="Durling M."/>
            <person name="Gonthier P."/>
            <person name="Grimwood J."/>
            <person name="Fossdal C.G."/>
            <person name="Hansson D."/>
            <person name="Henrissat B."/>
            <person name="Hietala A."/>
            <person name="Himmelstrand K."/>
            <person name="Hoffmeister D."/>
            <person name="Hogberg N."/>
            <person name="James T.Y."/>
            <person name="Karlsson M."/>
            <person name="Kohler A."/>
            <person name="Kues U."/>
            <person name="Lee Y.H."/>
            <person name="Lin Y.C."/>
            <person name="Lind M."/>
            <person name="Lindquist E."/>
            <person name="Lombard V."/>
            <person name="Lucas S."/>
            <person name="Lunden K."/>
            <person name="Morin E."/>
            <person name="Murat C."/>
            <person name="Park J."/>
            <person name="Raffaello T."/>
            <person name="Rouze P."/>
            <person name="Salamov A."/>
            <person name="Schmutz J."/>
            <person name="Solheim H."/>
            <person name="Stahlberg J."/>
            <person name="Velez H."/>
            <person name="de Vries R.P."/>
            <person name="Wiebenga A."/>
            <person name="Woodward S."/>
            <person name="Yakovlev I."/>
            <person name="Garbelotto M."/>
            <person name="Martin F."/>
            <person name="Grigoriev I.V."/>
            <person name="Stenlid J."/>
        </authorList>
    </citation>
    <scope>NUCLEOTIDE SEQUENCE [LARGE SCALE GENOMIC DNA]</scope>
    <source>
        <strain evidence="1 2">TC 32-1</strain>
    </source>
</reference>
<organism evidence="1 2">
    <name type="scientific">Heterobasidion irregulare (strain TC 32-1)</name>
    <dbReference type="NCBI Taxonomy" id="747525"/>
    <lineage>
        <taxon>Eukaryota</taxon>
        <taxon>Fungi</taxon>
        <taxon>Dikarya</taxon>
        <taxon>Basidiomycota</taxon>
        <taxon>Agaricomycotina</taxon>
        <taxon>Agaricomycetes</taxon>
        <taxon>Russulales</taxon>
        <taxon>Bondarzewiaceae</taxon>
        <taxon>Heterobasidion</taxon>
        <taxon>Heterobasidion annosum species complex</taxon>
    </lineage>
</organism>
<sequence>MQHVKCSNESNLGTEGRWLYIMCIVHTSHPSAMNPYVMGEAQYRHRPVFQGDKWASSMCDTWPATLSTNLQAGAMASRDYEYNASTLPLKSLRHVCVEWVSPQVWCESLTLSL</sequence>
<protein>
    <submittedName>
        <fullName evidence="1">Uncharacterized protein</fullName>
    </submittedName>
</protein>
<evidence type="ECO:0000313" key="2">
    <source>
        <dbReference type="Proteomes" id="UP000030671"/>
    </source>
</evidence>
<dbReference type="InParanoid" id="W4JVF4"/>
<dbReference type="Proteomes" id="UP000030671">
    <property type="component" value="Unassembled WGS sequence"/>
</dbReference>
<keyword evidence="2" id="KW-1185">Reference proteome</keyword>
<gene>
    <name evidence="1" type="ORF">HETIRDRAFT_118627</name>
</gene>